<evidence type="ECO:0000313" key="1">
    <source>
        <dbReference type="EMBL" id="MPM07889.1"/>
    </source>
</evidence>
<comment type="caution">
    <text evidence="1">The sequence shown here is derived from an EMBL/GenBank/DDBJ whole genome shotgun (WGS) entry which is preliminary data.</text>
</comment>
<proteinExistence type="predicted"/>
<accession>A0A644WVT0</accession>
<dbReference type="AlphaFoldDB" id="A0A644WVT0"/>
<organism evidence="1">
    <name type="scientific">bioreactor metagenome</name>
    <dbReference type="NCBI Taxonomy" id="1076179"/>
    <lineage>
        <taxon>unclassified sequences</taxon>
        <taxon>metagenomes</taxon>
        <taxon>ecological metagenomes</taxon>
    </lineage>
</organism>
<gene>
    <name evidence="1" type="ORF">SDC9_54198</name>
</gene>
<sequence length="300" mass="33992">MRVKRLVALTAILLVCSLIFSAISVTEADALYDRDAFSEAEQELLVQLGKASNAEEEAQVLWRLARVMVSLGDDLDENDKTGRFALYEKGETYALSSIEKHPTSLGYLWKSSNIGRWGQTKGPLNALGKAKGMLEDLTVIVNDFKTLDSSETWYVLSSLYDELPGGIISFGNKDWAVSYMRMALDTIPSHLLYPGHYKKLAEELYARNWSASKRSKELPKIQKDWQKAATNLEKYRYYEGKDGGATKPFYSSVDLTRMSDRQEAVMVLSYILEKAKVFRPIKATDTKELQEIEALRNSWI</sequence>
<reference evidence="1" key="1">
    <citation type="submission" date="2019-08" db="EMBL/GenBank/DDBJ databases">
        <authorList>
            <person name="Kucharzyk K."/>
            <person name="Murdoch R.W."/>
            <person name="Higgins S."/>
            <person name="Loffler F."/>
        </authorList>
    </citation>
    <scope>NUCLEOTIDE SEQUENCE</scope>
</reference>
<protein>
    <submittedName>
        <fullName evidence="1">Uncharacterized protein</fullName>
    </submittedName>
</protein>
<dbReference type="EMBL" id="VSSQ01001387">
    <property type="protein sequence ID" value="MPM07889.1"/>
    <property type="molecule type" value="Genomic_DNA"/>
</dbReference>
<name>A0A644WVT0_9ZZZZ</name>